<dbReference type="PANTHER" id="PTHR21301">
    <property type="entry name" value="REVERSE TRANSCRIPTASE"/>
    <property type="match status" value="1"/>
</dbReference>
<dbReference type="Proteomes" id="UP001186944">
    <property type="component" value="Unassembled WGS sequence"/>
</dbReference>
<evidence type="ECO:0000313" key="3">
    <source>
        <dbReference type="EMBL" id="KAK3087212.1"/>
    </source>
</evidence>
<name>A0AA88XRF7_PINIB</name>
<gene>
    <name evidence="3" type="ORF">FSP39_003163</name>
</gene>
<organism evidence="3 4">
    <name type="scientific">Pinctada imbricata</name>
    <name type="common">Atlantic pearl-oyster</name>
    <name type="synonym">Pinctada martensii</name>
    <dbReference type="NCBI Taxonomy" id="66713"/>
    <lineage>
        <taxon>Eukaryota</taxon>
        <taxon>Metazoa</taxon>
        <taxon>Spiralia</taxon>
        <taxon>Lophotrochozoa</taxon>
        <taxon>Mollusca</taxon>
        <taxon>Bivalvia</taxon>
        <taxon>Autobranchia</taxon>
        <taxon>Pteriomorphia</taxon>
        <taxon>Pterioida</taxon>
        <taxon>Pterioidea</taxon>
        <taxon>Pteriidae</taxon>
        <taxon>Pinctada</taxon>
    </lineage>
</organism>
<reference evidence="3" key="1">
    <citation type="submission" date="2019-08" db="EMBL/GenBank/DDBJ databases">
        <title>The improved chromosome-level genome for the pearl oyster Pinctada fucata martensii using PacBio sequencing and Hi-C.</title>
        <authorList>
            <person name="Zheng Z."/>
        </authorList>
    </citation>
    <scope>NUCLEOTIDE SEQUENCE</scope>
    <source>
        <strain evidence="3">ZZ-2019</strain>
        <tissue evidence="3">Adductor muscle</tissue>
    </source>
</reference>
<dbReference type="Gene3D" id="3.40.1440.10">
    <property type="entry name" value="GIY-YIG endonuclease"/>
    <property type="match status" value="1"/>
</dbReference>
<evidence type="ECO:0000259" key="2">
    <source>
        <dbReference type="PROSITE" id="PS50878"/>
    </source>
</evidence>
<sequence>MVRMKVLSRQQETMMIVMVRTRMVKMVKMKALSRQHKTIVMKNCKTCNIPITDTSFSSNLTKQTFNTHSFENLNCMTSNVVYGIECSLCGLIYVGETKGQLRKRMSGHRSKINNKGSQLLYRHFDQADHSVLSMRVRILEKIYHPTNNPNLSTPLRRNREEFWIKNLNTAAPYGCNDNISTIGNLTSPGCQSLHEIYDYTKDLAYTDTRSPEYRLQGVILDISTFRLFQAVRSDKSEEKTNRPFIKVRFANKGIDNLNLGQILNHKTVTEKIPPNFKRKETPGISYSYTPTVASKIYNYKRFLQCIDLSNPSLHPLPCECSSSDFNYSPCGHVITGDLSIVKNDKLRELLKKGPKYRESMSFTWNQNVKIIMDSCEEYARRWAKKEDVQLDTLSEWIKLIIGLLLSRINRLKSTVNTRFVSIFKDPDVITELTYLQEHYVTTPADKASNNYTFYTCKKYYFDSLVKELGLNSTPGNPTYTPTNLSASEIIDNHKSALASFGFDTTNLDLDLPYLNCIPKMHKNPYKQRFIAGSSKCSTKSVSILLTKVLSEIKSGLQKYCSTVYSRSGINQMWILKYSKELLEHLKSTHFSRVHSIKAFDFSRLYTTIPHSKLKERLAKIISNAFTSKNGIRRYKFIVINYDKTYFVKEKSDSENKYTETDIIQMLNFLIDNIFVVFGGKVFQQIVGIPMGTNCAPLLADIFLYSYEAEFIQSLVSEGKRYLASDFNFTYRYIDDVLSINNPKFADYLSSIYPSELEVKETTETNNSASYLDIMLSYDTDGHMNTSLYDKRDDFNFSITNFPFLSSNIPSSPAYGVFISQLIRYARASTKYTDFALRARRLSDKLLNQGYVCDRLTSSLRKLYGRYGELVIHYDVPLSRMVDDILS</sequence>
<evidence type="ECO:0000313" key="4">
    <source>
        <dbReference type="Proteomes" id="UP001186944"/>
    </source>
</evidence>
<dbReference type="InterPro" id="IPR000477">
    <property type="entry name" value="RT_dom"/>
</dbReference>
<feature type="domain" description="GIY-YIG" evidence="1">
    <location>
        <begin position="77"/>
        <end position="175"/>
    </location>
</feature>
<dbReference type="EMBL" id="VSWD01000011">
    <property type="protein sequence ID" value="KAK3087212.1"/>
    <property type="molecule type" value="Genomic_DNA"/>
</dbReference>
<protein>
    <recommendedName>
        <fullName evidence="5">Reverse transcriptase domain-containing protein</fullName>
    </recommendedName>
</protein>
<dbReference type="SUPFAM" id="SSF82771">
    <property type="entry name" value="GIY-YIG endonuclease"/>
    <property type="match status" value="1"/>
</dbReference>
<evidence type="ECO:0008006" key="5">
    <source>
        <dbReference type="Google" id="ProtNLM"/>
    </source>
</evidence>
<accession>A0AA88XRF7</accession>
<dbReference type="InterPro" id="IPR000305">
    <property type="entry name" value="GIY-YIG_endonuc"/>
</dbReference>
<dbReference type="PROSITE" id="PS50878">
    <property type="entry name" value="RT_POL"/>
    <property type="match status" value="1"/>
</dbReference>
<dbReference type="PANTHER" id="PTHR21301:SF10">
    <property type="entry name" value="REVERSE TRANSCRIPTASE DOMAIN-CONTAINING PROTEIN"/>
    <property type="match status" value="1"/>
</dbReference>
<comment type="caution">
    <text evidence="3">The sequence shown here is derived from an EMBL/GenBank/DDBJ whole genome shotgun (WGS) entry which is preliminary data.</text>
</comment>
<dbReference type="PROSITE" id="PS50164">
    <property type="entry name" value="GIY_YIG"/>
    <property type="match status" value="1"/>
</dbReference>
<feature type="domain" description="Reverse transcriptase" evidence="2">
    <location>
        <begin position="498"/>
        <end position="808"/>
    </location>
</feature>
<evidence type="ECO:0000259" key="1">
    <source>
        <dbReference type="PROSITE" id="PS50164"/>
    </source>
</evidence>
<proteinExistence type="predicted"/>
<dbReference type="CDD" id="cd10442">
    <property type="entry name" value="GIY-YIG_PLEs"/>
    <property type="match status" value="1"/>
</dbReference>
<dbReference type="AlphaFoldDB" id="A0AA88XRF7"/>
<dbReference type="InterPro" id="IPR035901">
    <property type="entry name" value="GIY-YIG_endonuc_sf"/>
</dbReference>
<keyword evidence="4" id="KW-1185">Reference proteome</keyword>